<evidence type="ECO:0000259" key="1">
    <source>
        <dbReference type="Pfam" id="PF13460"/>
    </source>
</evidence>
<dbReference type="CDD" id="cd05250">
    <property type="entry name" value="CC3_like_SDR_a"/>
    <property type="match status" value="1"/>
</dbReference>
<sequence length="220" mass="24199">MASGTPSKTALVIGATGLIGKQLVGELLNSDRYQEVRVLVRKSLRIPNPKLVEVLYNFAQPDASQVVSDDVYCCLGTTMKQAGSKEAFYAVDYEYPLQTARFARQNGAAQYLIVSSMGANPKSIFFYNRVKGEVEQSLRAVGFASLHIFRPSLLLGNRGEQRTGEKIGETVMRLFNPVMVGSLKKYRAIDSAKVAKAMLAFASQEQSGVFVHESDELQAY</sequence>
<protein>
    <submittedName>
        <fullName evidence="2">NAD(P)H-binding protein</fullName>
    </submittedName>
</protein>
<dbReference type="PANTHER" id="PTHR14097">
    <property type="entry name" value="OXIDOREDUCTASE HTATIP2"/>
    <property type="match status" value="1"/>
</dbReference>
<dbReference type="Pfam" id="PF13460">
    <property type="entry name" value="NAD_binding_10"/>
    <property type="match status" value="1"/>
</dbReference>
<gene>
    <name evidence="2" type="ORF">GBK04_20520</name>
</gene>
<evidence type="ECO:0000313" key="3">
    <source>
        <dbReference type="Proteomes" id="UP000479293"/>
    </source>
</evidence>
<dbReference type="PANTHER" id="PTHR14097:SF7">
    <property type="entry name" value="OXIDOREDUCTASE HTATIP2"/>
    <property type="match status" value="1"/>
</dbReference>
<dbReference type="InterPro" id="IPR036291">
    <property type="entry name" value="NAD(P)-bd_dom_sf"/>
</dbReference>
<name>A0A7C9FEK0_9BACT</name>
<dbReference type="Proteomes" id="UP000479293">
    <property type="component" value="Unassembled WGS sequence"/>
</dbReference>
<feature type="domain" description="NAD(P)-binding" evidence="1">
    <location>
        <begin position="14"/>
        <end position="143"/>
    </location>
</feature>
<comment type="caution">
    <text evidence="2">The sequence shown here is derived from an EMBL/GenBank/DDBJ whole genome shotgun (WGS) entry which is preliminary data.</text>
</comment>
<dbReference type="Gene3D" id="3.40.50.720">
    <property type="entry name" value="NAD(P)-binding Rossmann-like Domain"/>
    <property type="match status" value="1"/>
</dbReference>
<dbReference type="EMBL" id="WHLY01000002">
    <property type="protein sequence ID" value="MPR35670.1"/>
    <property type="molecule type" value="Genomic_DNA"/>
</dbReference>
<dbReference type="AlphaFoldDB" id="A0A7C9FEK0"/>
<dbReference type="SUPFAM" id="SSF51735">
    <property type="entry name" value="NAD(P)-binding Rossmann-fold domains"/>
    <property type="match status" value="1"/>
</dbReference>
<proteinExistence type="predicted"/>
<keyword evidence="3" id="KW-1185">Reference proteome</keyword>
<organism evidence="2 3">
    <name type="scientific">Salmonirosea aquatica</name>
    <dbReference type="NCBI Taxonomy" id="2654236"/>
    <lineage>
        <taxon>Bacteria</taxon>
        <taxon>Pseudomonadati</taxon>
        <taxon>Bacteroidota</taxon>
        <taxon>Cytophagia</taxon>
        <taxon>Cytophagales</taxon>
        <taxon>Spirosomataceae</taxon>
        <taxon>Salmonirosea</taxon>
    </lineage>
</organism>
<dbReference type="RefSeq" id="WP_152762931.1">
    <property type="nucleotide sequence ID" value="NZ_WHLY01000002.1"/>
</dbReference>
<evidence type="ECO:0000313" key="2">
    <source>
        <dbReference type="EMBL" id="MPR35670.1"/>
    </source>
</evidence>
<accession>A0A7C9FEK0</accession>
<reference evidence="2 3" key="1">
    <citation type="submission" date="2019-10" db="EMBL/GenBank/DDBJ databases">
        <title>Draft Genome Sequence of Cytophagaceae sp. SJW1-29.</title>
        <authorList>
            <person name="Choi A."/>
        </authorList>
    </citation>
    <scope>NUCLEOTIDE SEQUENCE [LARGE SCALE GENOMIC DNA]</scope>
    <source>
        <strain evidence="2 3">SJW1-29</strain>
    </source>
</reference>
<dbReference type="InterPro" id="IPR016040">
    <property type="entry name" value="NAD(P)-bd_dom"/>
</dbReference>